<dbReference type="EMBL" id="JAQQWP010000008">
    <property type="protein sequence ID" value="KAK8105858.1"/>
    <property type="molecule type" value="Genomic_DNA"/>
</dbReference>
<accession>A0AAW0QKM8</accession>
<gene>
    <name evidence="2" type="ORF">PG999_009217</name>
</gene>
<sequence length="128" mass="14666">MAKRKFEDTQLPNRSPHPKRRHIAIDTTATGSSSPLSEISEDRLPSAEEFRRFEQYRLAWEKQDLAQMDKLHEKLKSTLAQIKMANKGSLTHEAFSVYNPRSPPPTPAQILRPSTPMLRLMPETPSGW</sequence>
<protein>
    <submittedName>
        <fullName evidence="2">Uncharacterized protein</fullName>
    </submittedName>
</protein>
<evidence type="ECO:0000313" key="2">
    <source>
        <dbReference type="EMBL" id="KAK8105858.1"/>
    </source>
</evidence>
<reference evidence="2 3" key="1">
    <citation type="submission" date="2023-01" db="EMBL/GenBank/DDBJ databases">
        <title>Analysis of 21 Apiospora genomes using comparative genomics revels a genus with tremendous synthesis potential of carbohydrate active enzymes and secondary metabolites.</title>
        <authorList>
            <person name="Sorensen T."/>
        </authorList>
    </citation>
    <scope>NUCLEOTIDE SEQUENCE [LARGE SCALE GENOMIC DNA]</scope>
    <source>
        <strain evidence="2 3">CBS 117206</strain>
    </source>
</reference>
<dbReference type="Proteomes" id="UP001392437">
    <property type="component" value="Unassembled WGS sequence"/>
</dbReference>
<keyword evidence="3" id="KW-1185">Reference proteome</keyword>
<organism evidence="2 3">
    <name type="scientific">Apiospora kogelbergensis</name>
    <dbReference type="NCBI Taxonomy" id="1337665"/>
    <lineage>
        <taxon>Eukaryota</taxon>
        <taxon>Fungi</taxon>
        <taxon>Dikarya</taxon>
        <taxon>Ascomycota</taxon>
        <taxon>Pezizomycotina</taxon>
        <taxon>Sordariomycetes</taxon>
        <taxon>Xylariomycetidae</taxon>
        <taxon>Amphisphaeriales</taxon>
        <taxon>Apiosporaceae</taxon>
        <taxon>Apiospora</taxon>
    </lineage>
</organism>
<name>A0AAW0QKM8_9PEZI</name>
<proteinExistence type="predicted"/>
<dbReference type="AlphaFoldDB" id="A0AAW0QKM8"/>
<evidence type="ECO:0000313" key="3">
    <source>
        <dbReference type="Proteomes" id="UP001392437"/>
    </source>
</evidence>
<comment type="caution">
    <text evidence="2">The sequence shown here is derived from an EMBL/GenBank/DDBJ whole genome shotgun (WGS) entry which is preliminary data.</text>
</comment>
<feature type="compositionally biased region" description="Polar residues" evidence="1">
    <location>
        <begin position="27"/>
        <end position="37"/>
    </location>
</feature>
<evidence type="ECO:0000256" key="1">
    <source>
        <dbReference type="SAM" id="MobiDB-lite"/>
    </source>
</evidence>
<feature type="region of interest" description="Disordered" evidence="1">
    <location>
        <begin position="1"/>
        <end position="44"/>
    </location>
</feature>